<evidence type="ECO:0000313" key="3">
    <source>
        <dbReference type="EMBL" id="MCK9875671.1"/>
    </source>
</evidence>
<proteinExistence type="inferred from homology"/>
<dbReference type="Proteomes" id="UP001201873">
    <property type="component" value="Unassembled WGS sequence"/>
</dbReference>
<organism evidence="3 4">
    <name type="scientific">Frankia umida</name>
    <dbReference type="NCBI Taxonomy" id="573489"/>
    <lineage>
        <taxon>Bacteria</taxon>
        <taxon>Bacillati</taxon>
        <taxon>Actinomycetota</taxon>
        <taxon>Actinomycetes</taxon>
        <taxon>Frankiales</taxon>
        <taxon>Frankiaceae</taxon>
        <taxon>Frankia</taxon>
    </lineage>
</organism>
<comment type="similarity">
    <text evidence="1">Belongs to the UPF0162 family.</text>
</comment>
<keyword evidence="4" id="KW-1185">Reference proteome</keyword>
<feature type="domain" description="Protein SirB1 N-terminal" evidence="2">
    <location>
        <begin position="83"/>
        <end position="255"/>
    </location>
</feature>
<dbReference type="RefSeq" id="WP_248824091.1">
    <property type="nucleotide sequence ID" value="NZ_JALKFT010000006.1"/>
</dbReference>
<dbReference type="PANTHER" id="PTHR31350:SF21">
    <property type="entry name" value="F-BOX ONLY PROTEIN 21"/>
    <property type="match status" value="1"/>
</dbReference>
<protein>
    <submittedName>
        <fullName evidence="3">Transglutaminase-like domain-containing protein</fullName>
    </submittedName>
</protein>
<dbReference type="EMBL" id="JALKFT010000006">
    <property type="protein sequence ID" value="MCK9875671.1"/>
    <property type="molecule type" value="Genomic_DNA"/>
</dbReference>
<evidence type="ECO:0000313" key="4">
    <source>
        <dbReference type="Proteomes" id="UP001201873"/>
    </source>
</evidence>
<comment type="caution">
    <text evidence="3">The sequence shown here is derived from an EMBL/GenBank/DDBJ whole genome shotgun (WGS) entry which is preliminary data.</text>
</comment>
<gene>
    <name evidence="3" type="ORF">MXD59_07780</name>
</gene>
<name>A0ABT0JVU4_9ACTN</name>
<dbReference type="InterPro" id="IPR032698">
    <property type="entry name" value="SirB1_N"/>
</dbReference>
<dbReference type="Pfam" id="PF13369">
    <property type="entry name" value="Transglut_core2"/>
    <property type="match status" value="1"/>
</dbReference>
<reference evidence="3 4" key="1">
    <citation type="submission" date="2022-04" db="EMBL/GenBank/DDBJ databases">
        <title>Genome diversity in the genus Frankia.</title>
        <authorList>
            <person name="Carlos-Shanley C."/>
            <person name="Hahn D."/>
        </authorList>
    </citation>
    <scope>NUCLEOTIDE SEQUENCE [LARGE SCALE GENOMIC DNA]</scope>
    <source>
        <strain evidence="3 4">Ag45/Mut15</strain>
    </source>
</reference>
<dbReference type="Pfam" id="PF13371">
    <property type="entry name" value="TPR_9"/>
    <property type="match status" value="1"/>
</dbReference>
<sequence>MSSRSHSRGQFAEVVRREPLDLAVACHLLALEADAEASAGTAAGAAAAPRAETGAAAAPEAAAEPGAAANDVAAGLVDPSSTLTALDRLAARARPLFTARATPARPFPRVDHGRPVGAGSAGGFGWLEPRIAAEALHEALGLDAGFAGSADDYDDLRSSLLPDVLRRRRGLPILLSVVWLEVAHRLGIAAYPVGLPGHVVVAVGSPQDFVLVDPFDAGRLLTIHDAAAKVRAAGTAFSRSHLAPMDPADVLTRILGNIRVLAARTDAPRTRLWAVELSLLLPHHPASLRRERGELRIRLGDFLGGARDLTSFADTVAEVEPTAAAAARQAAVTARARLN</sequence>
<evidence type="ECO:0000256" key="1">
    <source>
        <dbReference type="ARBA" id="ARBA00007100"/>
    </source>
</evidence>
<dbReference type="PANTHER" id="PTHR31350">
    <property type="entry name" value="SI:DKEY-261L7.2"/>
    <property type="match status" value="1"/>
</dbReference>
<evidence type="ECO:0000259" key="2">
    <source>
        <dbReference type="Pfam" id="PF13369"/>
    </source>
</evidence>
<accession>A0ABT0JVU4</accession>